<dbReference type="InterPro" id="IPR018193">
    <property type="entry name" value="Glyc_kinase_flavodox-like_fold"/>
</dbReference>
<keyword evidence="2 4" id="KW-0808">Transferase</keyword>
<name>A0ABT9YPE3_9STRE</name>
<proteinExistence type="inferred from homology"/>
<evidence type="ECO:0000256" key="2">
    <source>
        <dbReference type="ARBA" id="ARBA00022679"/>
    </source>
</evidence>
<comment type="similarity">
    <text evidence="1 4">Belongs to the glycerate kinase type-1 family.</text>
</comment>
<protein>
    <submittedName>
        <fullName evidence="5">Glycerate kinase</fullName>
        <ecNumber evidence="5">2.7.1.31</ecNumber>
    </submittedName>
</protein>
<dbReference type="PIRSF" id="PIRSF006078">
    <property type="entry name" value="GlxK"/>
    <property type="match status" value="1"/>
</dbReference>
<dbReference type="Pfam" id="PF02595">
    <property type="entry name" value="Gly_kinase"/>
    <property type="match status" value="1"/>
</dbReference>
<evidence type="ECO:0000256" key="4">
    <source>
        <dbReference type="PIRNR" id="PIRNR006078"/>
    </source>
</evidence>
<dbReference type="Gene3D" id="3.90.1510.10">
    <property type="entry name" value="Glycerate kinase, domain 2"/>
    <property type="match status" value="1"/>
</dbReference>
<dbReference type="EC" id="2.7.1.31" evidence="5"/>
<dbReference type="SUPFAM" id="SSF110738">
    <property type="entry name" value="Glycerate kinase I"/>
    <property type="match status" value="1"/>
</dbReference>
<keyword evidence="3 4" id="KW-0418">Kinase</keyword>
<dbReference type="NCBIfam" id="TIGR00045">
    <property type="entry name" value="glycerate kinase"/>
    <property type="match status" value="1"/>
</dbReference>
<accession>A0ABT9YPE3</accession>
<dbReference type="PANTHER" id="PTHR21599">
    <property type="entry name" value="GLYCERATE KINASE"/>
    <property type="match status" value="1"/>
</dbReference>
<dbReference type="InterPro" id="IPR004381">
    <property type="entry name" value="Glycerate_kinase"/>
</dbReference>
<reference evidence="5 6" key="1">
    <citation type="submission" date="2023-07" db="EMBL/GenBank/DDBJ databases">
        <title>Genomic Encyclopedia of Type Strains, Phase IV (KMG-IV): sequencing the most valuable type-strain genomes for metagenomic binning, comparative biology and taxonomic classification.</title>
        <authorList>
            <person name="Goeker M."/>
        </authorList>
    </citation>
    <scope>NUCLEOTIDE SEQUENCE [LARGE SCALE GENOMIC DNA]</scope>
    <source>
        <strain evidence="5 6">DSM 105143</strain>
    </source>
</reference>
<dbReference type="EMBL" id="JAUSTM010000003">
    <property type="protein sequence ID" value="MDQ0221862.1"/>
    <property type="molecule type" value="Genomic_DNA"/>
</dbReference>
<dbReference type="PANTHER" id="PTHR21599:SF0">
    <property type="entry name" value="GLYCERATE KINASE"/>
    <property type="match status" value="1"/>
</dbReference>
<evidence type="ECO:0000256" key="1">
    <source>
        <dbReference type="ARBA" id="ARBA00006284"/>
    </source>
</evidence>
<dbReference type="InterPro" id="IPR036129">
    <property type="entry name" value="Glycerate_kinase_sf"/>
</dbReference>
<keyword evidence="6" id="KW-1185">Reference proteome</keyword>
<dbReference type="InterPro" id="IPR018197">
    <property type="entry name" value="Glycerate_kinase_RE-like"/>
</dbReference>
<dbReference type="Proteomes" id="UP001223079">
    <property type="component" value="Unassembled WGS sequence"/>
</dbReference>
<gene>
    <name evidence="5" type="ORF">J2S23_000398</name>
</gene>
<evidence type="ECO:0000313" key="6">
    <source>
        <dbReference type="Proteomes" id="UP001223079"/>
    </source>
</evidence>
<sequence>MMPKVIIAMDSFKGSASSWQIGQAVKDGVLKSLPEADVQVLAVADGGEGTIAAFSHNLAGQRITVEATSPDGRLIEADYFLSEDSDYAVVEVAQASGITQIDDTDSQLLQYSSYGTGQVIAHALDQGIKRLYIGLGGSGTNDLGLGLLAALGLKAFNDSAQEVEMIPKHFSNITRFESGGLKPELRGVDIQFLVDVSNPLCGAEGASQVFGPQKGGLDEEIAYLDREFYRLAELLSPENPDHLRLLPGGGAAGGIGAGIYAFLASDKVSMVPGIETILSLAGFKESLTDADLVMTGEGKMDQQTLYGKVPLGVLQLAKLENVPAVAIVGSHSTDLSQLYDLGFAGVFSICPGPLTLETAMKNVLPLAEQTGQTLARFYKVVSE</sequence>
<dbReference type="GO" id="GO:0008887">
    <property type="term" value="F:glycerate kinase activity"/>
    <property type="evidence" value="ECO:0007669"/>
    <property type="project" value="UniProtKB-EC"/>
</dbReference>
<dbReference type="Gene3D" id="3.40.50.10350">
    <property type="entry name" value="Glycerate kinase, domain 1"/>
    <property type="match status" value="1"/>
</dbReference>
<organism evidence="5 6">
    <name type="scientific">Streptococcus moroccensis</name>
    <dbReference type="NCBI Taxonomy" id="1451356"/>
    <lineage>
        <taxon>Bacteria</taxon>
        <taxon>Bacillati</taxon>
        <taxon>Bacillota</taxon>
        <taxon>Bacilli</taxon>
        <taxon>Lactobacillales</taxon>
        <taxon>Streptococcaceae</taxon>
        <taxon>Streptococcus</taxon>
    </lineage>
</organism>
<evidence type="ECO:0000313" key="5">
    <source>
        <dbReference type="EMBL" id="MDQ0221862.1"/>
    </source>
</evidence>
<comment type="caution">
    <text evidence="5">The sequence shown here is derived from an EMBL/GenBank/DDBJ whole genome shotgun (WGS) entry which is preliminary data.</text>
</comment>
<evidence type="ECO:0000256" key="3">
    <source>
        <dbReference type="ARBA" id="ARBA00022777"/>
    </source>
</evidence>